<dbReference type="STRING" id="2004952.A0A2C5YCT6"/>
<evidence type="ECO:0000313" key="10">
    <source>
        <dbReference type="EMBL" id="PHH75878.1"/>
    </source>
</evidence>
<feature type="transmembrane region" description="Helical" evidence="7">
    <location>
        <begin position="397"/>
        <end position="418"/>
    </location>
</feature>
<keyword evidence="3 7" id="KW-0812">Transmembrane</keyword>
<dbReference type="Pfam" id="PF06011">
    <property type="entry name" value="TRP"/>
    <property type="match status" value="1"/>
</dbReference>
<comment type="similarity">
    <text evidence="2">Belongs to the transient receptor potential (TRP) ion channel family.</text>
</comment>
<dbReference type="InterPro" id="IPR040241">
    <property type="entry name" value="TRP_Flc/Pkd2-like"/>
</dbReference>
<dbReference type="OrthoDB" id="5212126at2759"/>
<evidence type="ECO:0000256" key="2">
    <source>
        <dbReference type="ARBA" id="ARBA00010642"/>
    </source>
</evidence>
<dbReference type="GO" id="GO:0016020">
    <property type="term" value="C:membrane"/>
    <property type="evidence" value="ECO:0007669"/>
    <property type="project" value="UniProtKB-SubCell"/>
</dbReference>
<organism evidence="10 11">
    <name type="scientific">Ophiocordyceps camponoti-rufipedis</name>
    <dbReference type="NCBI Taxonomy" id="2004952"/>
    <lineage>
        <taxon>Eukaryota</taxon>
        <taxon>Fungi</taxon>
        <taxon>Dikarya</taxon>
        <taxon>Ascomycota</taxon>
        <taxon>Pezizomycotina</taxon>
        <taxon>Sordariomycetes</taxon>
        <taxon>Hypocreomycetidae</taxon>
        <taxon>Hypocreales</taxon>
        <taxon>Ophiocordycipitaceae</taxon>
        <taxon>Ophiocordyceps</taxon>
    </lineage>
</organism>
<dbReference type="EMBL" id="NJES01000191">
    <property type="protein sequence ID" value="PHH75878.1"/>
    <property type="molecule type" value="Genomic_DNA"/>
</dbReference>
<keyword evidence="11" id="KW-1185">Reference proteome</keyword>
<feature type="transmembrane region" description="Helical" evidence="7">
    <location>
        <begin position="460"/>
        <end position="481"/>
    </location>
</feature>
<feature type="transmembrane region" description="Helical" evidence="7">
    <location>
        <begin position="546"/>
        <end position="579"/>
    </location>
</feature>
<feature type="chain" id="PRO_5012541667" description="ML-like domain-containing protein" evidence="8">
    <location>
        <begin position="19"/>
        <end position="648"/>
    </location>
</feature>
<reference evidence="10 11" key="1">
    <citation type="submission" date="2017-06" db="EMBL/GenBank/DDBJ databases">
        <title>Ant-infecting Ophiocordyceps genomes reveal a high diversity of potential behavioral manipulation genes and a possible major role for enterotoxins.</title>
        <authorList>
            <person name="De Bekker C."/>
            <person name="Evans H.C."/>
            <person name="Brachmann A."/>
            <person name="Hughes D.P."/>
        </authorList>
    </citation>
    <scope>NUCLEOTIDE SEQUENCE [LARGE SCALE GENOMIC DNA]</scope>
    <source>
        <strain evidence="10 11">Map16</strain>
    </source>
</reference>
<feature type="transmembrane region" description="Helical" evidence="7">
    <location>
        <begin position="519"/>
        <end position="540"/>
    </location>
</feature>
<evidence type="ECO:0000256" key="1">
    <source>
        <dbReference type="ARBA" id="ARBA00004141"/>
    </source>
</evidence>
<evidence type="ECO:0000256" key="5">
    <source>
        <dbReference type="ARBA" id="ARBA00022989"/>
    </source>
</evidence>
<dbReference type="PANTHER" id="PTHR31145:SF2">
    <property type="entry name" value="FLAVIN CARRIER PROTEIN 2"/>
    <property type="match status" value="1"/>
</dbReference>
<dbReference type="InterPro" id="IPR032800">
    <property type="entry name" value="TRP_N"/>
</dbReference>
<feature type="transmembrane region" description="Helical" evidence="7">
    <location>
        <begin position="319"/>
        <end position="341"/>
    </location>
</feature>
<comment type="subcellular location">
    <subcellularLocation>
        <location evidence="1">Membrane</location>
        <topology evidence="1">Multi-pass membrane protein</topology>
    </subcellularLocation>
</comment>
<dbReference type="AlphaFoldDB" id="A0A2C5YCT6"/>
<dbReference type="SMART" id="SM01320">
    <property type="entry name" value="TRP_N"/>
    <property type="match status" value="1"/>
</dbReference>
<evidence type="ECO:0000256" key="7">
    <source>
        <dbReference type="SAM" id="Phobius"/>
    </source>
</evidence>
<evidence type="ECO:0000256" key="8">
    <source>
        <dbReference type="SAM" id="SignalP"/>
    </source>
</evidence>
<dbReference type="Pfam" id="PF14558">
    <property type="entry name" value="TRP_N"/>
    <property type="match status" value="1"/>
</dbReference>
<feature type="signal peptide" evidence="8">
    <location>
        <begin position="1"/>
        <end position="18"/>
    </location>
</feature>
<feature type="transmembrane region" description="Helical" evidence="7">
    <location>
        <begin position="371"/>
        <end position="391"/>
    </location>
</feature>
<accession>A0A2C5YCT6</accession>
<keyword evidence="6 7" id="KW-0472">Membrane</keyword>
<dbReference type="GO" id="GO:0009272">
    <property type="term" value="P:fungal-type cell wall biogenesis"/>
    <property type="evidence" value="ECO:0007669"/>
    <property type="project" value="TreeGrafter"/>
</dbReference>
<protein>
    <recommendedName>
        <fullName evidence="9">ML-like domain-containing protein</fullName>
    </recommendedName>
</protein>
<feature type="domain" description="ML-like" evidence="9">
    <location>
        <begin position="20"/>
        <end position="165"/>
    </location>
</feature>
<dbReference type="PANTHER" id="PTHR31145">
    <property type="entry name" value="INTEGRAL MEMBRANE PROTEIN (AFU_ORTHOLOGUE AFUA_7G01610)"/>
    <property type="match status" value="1"/>
</dbReference>
<name>A0A2C5YCT6_9HYPO</name>
<evidence type="ECO:0000313" key="11">
    <source>
        <dbReference type="Proteomes" id="UP000226431"/>
    </source>
</evidence>
<comment type="caution">
    <text evidence="10">The sequence shown here is derived from an EMBL/GenBank/DDBJ whole genome shotgun (WGS) entry which is preliminary data.</text>
</comment>
<evidence type="ECO:0000256" key="3">
    <source>
        <dbReference type="ARBA" id="ARBA00022692"/>
    </source>
</evidence>
<gene>
    <name evidence="10" type="ORF">CDD80_1994</name>
</gene>
<evidence type="ECO:0000256" key="6">
    <source>
        <dbReference type="ARBA" id="ARBA00023136"/>
    </source>
</evidence>
<proteinExistence type="inferred from homology"/>
<keyword evidence="5 7" id="KW-1133">Transmembrane helix</keyword>
<dbReference type="GO" id="GO:0055085">
    <property type="term" value="P:transmembrane transport"/>
    <property type="evidence" value="ECO:0007669"/>
    <property type="project" value="TreeGrafter"/>
</dbReference>
<evidence type="ECO:0000256" key="4">
    <source>
        <dbReference type="ARBA" id="ARBA00022729"/>
    </source>
</evidence>
<sequence length="648" mass="71024">MRPNLLLLAAAASPLATADRMLLSNSLNTCQEDSAFTASLFNLVYTPSNNSASIQMSIMSTIDGYVLFDAAISAYGYTFFRKAVDPCEMKGFMGLCPMTPGVNTFRSNMAIDPEGAKQIPAIAFTIPDLDANVRMFVNKTSPDKQTTGSSVSCLEASISNGKTVNLTGVKWATAIIAALALLSSAVFNGLGHFNAAAHVAANSLSLFSYFQAQAIIGLTSVPLPPIVQAWTLNFQWSMGIIRSDVVLDICTWYQRATGGTPSRLFSTLRNVSVQVAKRSLDAVAKKLVKRGDITQDTGSYIVYGIKRVAFQSRIESSNLFMTGLIFFYLLFVITVLTVAAAKGILELCRRKKWTSRFIEFRNGWRTIIKGILYRLALLTYPQMSILCLWEFTQADSAAEVIIAVIIFFGLTSVLFWGASRLILIARRSVTLHQNPAYILFADPKVLNKWGFLYIQFRASAYYFIFPTLGYILVKSMLVALGQHGNRGIAQAVGIFVLETGALIAASVMRPWMDKSTNSFNIAICAVNFLNAICLLVFTNVLGAPGLVVGIFSIIFFILNAAFSLVLLILLIVTTTLTFFRKDPDARYQIMGDDRASFVKSTPQVNATMELDALAATARGEKLRGTQSKEEREIVLGHHLADKTEAANF</sequence>
<keyword evidence="4 8" id="KW-0732">Signal</keyword>
<evidence type="ECO:0000259" key="9">
    <source>
        <dbReference type="SMART" id="SM01320"/>
    </source>
</evidence>
<feature type="transmembrane region" description="Helical" evidence="7">
    <location>
        <begin position="487"/>
        <end position="507"/>
    </location>
</feature>
<dbReference type="InterPro" id="IPR010308">
    <property type="entry name" value="TRP_C"/>
</dbReference>
<dbReference type="Proteomes" id="UP000226431">
    <property type="component" value="Unassembled WGS sequence"/>
</dbReference>